<dbReference type="PATRIC" id="fig|740709.3.peg.2697"/>
<feature type="signal peptide" evidence="1">
    <location>
        <begin position="1"/>
        <end position="24"/>
    </location>
</feature>
<evidence type="ECO:0000313" key="2">
    <source>
        <dbReference type="EMBL" id="EKE76809.1"/>
    </source>
</evidence>
<reference evidence="2 3" key="1">
    <citation type="journal article" date="2012" name="J. Bacteriol.">
        <title>Genome Sequence of Idiomarina xiamenensis Type Strain 10-D-4.</title>
        <authorList>
            <person name="Lai Q."/>
            <person name="Wang L."/>
            <person name="Wang W."/>
            <person name="Shao Z."/>
        </authorList>
    </citation>
    <scope>NUCLEOTIDE SEQUENCE [LARGE SCALE GENOMIC DNA]</scope>
    <source>
        <strain evidence="2 3">10-D-4</strain>
    </source>
</reference>
<name>K2K1U3_9GAMM</name>
<gene>
    <name evidence="2" type="ORF">A10D4_13546</name>
</gene>
<protein>
    <submittedName>
        <fullName evidence="2">Uncharacterized protein</fullName>
    </submittedName>
</protein>
<dbReference type="OrthoDB" id="9796770at2"/>
<dbReference type="Proteomes" id="UP000014115">
    <property type="component" value="Unassembled WGS sequence"/>
</dbReference>
<evidence type="ECO:0000256" key="1">
    <source>
        <dbReference type="SAM" id="SignalP"/>
    </source>
</evidence>
<feature type="chain" id="PRO_5003862489" evidence="1">
    <location>
        <begin position="25"/>
        <end position="72"/>
    </location>
</feature>
<evidence type="ECO:0000313" key="3">
    <source>
        <dbReference type="Proteomes" id="UP000014115"/>
    </source>
</evidence>
<keyword evidence="1" id="KW-0732">Signal</keyword>
<keyword evidence="3" id="KW-1185">Reference proteome</keyword>
<sequence length="72" mass="7716">MRYTQQLLLTLLLAVTAFVSTAQASASKPSTSKQCPDTDDYQGAREIIDDLVRIVSPNGIEESFTADIGGVP</sequence>
<accession>K2K1U3</accession>
<dbReference type="STRING" id="740709.A10D4_13546"/>
<comment type="caution">
    <text evidence="2">The sequence shown here is derived from an EMBL/GenBank/DDBJ whole genome shotgun (WGS) entry which is preliminary data.</text>
</comment>
<dbReference type="AlphaFoldDB" id="K2K1U3"/>
<proteinExistence type="predicted"/>
<dbReference type="EMBL" id="AMRG01000058">
    <property type="protein sequence ID" value="EKE76809.1"/>
    <property type="molecule type" value="Genomic_DNA"/>
</dbReference>
<organism evidence="2 3">
    <name type="scientific">Idiomarina xiamenensis 10-D-4</name>
    <dbReference type="NCBI Taxonomy" id="740709"/>
    <lineage>
        <taxon>Bacteria</taxon>
        <taxon>Pseudomonadati</taxon>
        <taxon>Pseudomonadota</taxon>
        <taxon>Gammaproteobacteria</taxon>
        <taxon>Alteromonadales</taxon>
        <taxon>Idiomarinaceae</taxon>
        <taxon>Idiomarina</taxon>
    </lineage>
</organism>
<dbReference type="RefSeq" id="WP_008490187.1">
    <property type="nucleotide sequence ID" value="NZ_AMRG01000058.1"/>
</dbReference>